<proteinExistence type="predicted"/>
<evidence type="ECO:0000313" key="2">
    <source>
        <dbReference type="Proteomes" id="UP000189632"/>
    </source>
</evidence>
<accession>A0A1U9MJJ8</accession>
<dbReference type="EMBL" id="CP015625">
    <property type="protein sequence ID" value="AQT48084.1"/>
    <property type="molecule type" value="Genomic_DNA"/>
</dbReference>
<dbReference type="Proteomes" id="UP000189632">
    <property type="component" value="Chromosome"/>
</dbReference>
<organism evidence="1 2">
    <name type="scientific">Bartonella choladocola</name>
    <dbReference type="NCBI Taxonomy" id="2750995"/>
    <lineage>
        <taxon>Bacteria</taxon>
        <taxon>Pseudomonadati</taxon>
        <taxon>Pseudomonadota</taxon>
        <taxon>Alphaproteobacteria</taxon>
        <taxon>Hyphomicrobiales</taxon>
        <taxon>Bartonellaceae</taxon>
        <taxon>Bartonella</taxon>
    </lineage>
</organism>
<evidence type="ECO:0000313" key="1">
    <source>
        <dbReference type="EMBL" id="AQT48084.1"/>
    </source>
</evidence>
<name>A0A1U9MJJ8_9HYPH</name>
<dbReference type="KEGG" id="bapi:BBC0122_019910"/>
<reference evidence="1 2" key="1">
    <citation type="submission" date="2016-11" db="EMBL/GenBank/DDBJ databases">
        <title>Comparative genomics of Bartonella apis.</title>
        <authorList>
            <person name="Engel P."/>
        </authorList>
    </citation>
    <scope>NUCLEOTIDE SEQUENCE [LARGE SCALE GENOMIC DNA]</scope>
    <source>
        <strain evidence="1 2">BBC0122</strain>
    </source>
</reference>
<protein>
    <submittedName>
        <fullName evidence="1">Uncharacterized protein</fullName>
    </submittedName>
</protein>
<sequence>MFLKVQFVENRALSGIISHFAVYSVEYNCES</sequence>
<dbReference type="AlphaFoldDB" id="A0A1U9MJJ8"/>
<gene>
    <name evidence="1" type="ORF">BBC0122_019910</name>
</gene>
<keyword evidence="2" id="KW-1185">Reference proteome</keyword>